<dbReference type="InterPro" id="IPR025023">
    <property type="entry name" value="DUF3912"/>
</dbReference>
<name>A0A327X1S4_9GAMM</name>
<dbReference type="Proteomes" id="UP000287865">
    <property type="component" value="Unassembled WGS sequence"/>
</dbReference>
<dbReference type="AlphaFoldDB" id="A0A327X1S4"/>
<evidence type="ECO:0000313" key="1">
    <source>
        <dbReference type="EMBL" id="RAJ98833.1"/>
    </source>
</evidence>
<dbReference type="Pfam" id="PF13051">
    <property type="entry name" value="DUF3912"/>
    <property type="match status" value="1"/>
</dbReference>
<comment type="caution">
    <text evidence="1">The sequence shown here is derived from an EMBL/GenBank/DDBJ whole genome shotgun (WGS) entry which is preliminary data.</text>
</comment>
<keyword evidence="4" id="KW-1185">Reference proteome</keyword>
<evidence type="ECO:0000313" key="4">
    <source>
        <dbReference type="Proteomes" id="UP000287865"/>
    </source>
</evidence>
<dbReference type="OrthoDB" id="6238495at2"/>
<dbReference type="EMBL" id="PIPK01000004">
    <property type="protein sequence ID" value="RUO24980.1"/>
    <property type="molecule type" value="Genomic_DNA"/>
</dbReference>
<proteinExistence type="predicted"/>
<evidence type="ECO:0000313" key="3">
    <source>
        <dbReference type="Proteomes" id="UP000249203"/>
    </source>
</evidence>
<protein>
    <recommendedName>
        <fullName evidence="5">KOW domain-containing protein</fullName>
    </recommendedName>
</protein>
<dbReference type="EMBL" id="QLMD01000004">
    <property type="protein sequence ID" value="RAJ98833.1"/>
    <property type="molecule type" value="Genomic_DNA"/>
</dbReference>
<reference evidence="1 3" key="2">
    <citation type="submission" date="2018-06" db="EMBL/GenBank/DDBJ databases">
        <title>Genomic Encyclopedia of Type Strains, Phase III (KMG-III): the genomes of soil and plant-associated and newly described type strains.</title>
        <authorList>
            <person name="Whitman W."/>
        </authorList>
    </citation>
    <scope>NUCLEOTIDE SEQUENCE [LARGE SCALE GENOMIC DNA]</scope>
    <source>
        <strain evidence="1 3">CGMCC 1.15366</strain>
    </source>
</reference>
<dbReference type="RefSeq" id="WP_111568927.1">
    <property type="nucleotide sequence ID" value="NZ_PIPK01000004.1"/>
</dbReference>
<gene>
    <name evidence="1" type="ORF">B0I24_10434</name>
    <name evidence="2" type="ORF">CWE07_05745</name>
</gene>
<accession>A0A327X1S4</accession>
<evidence type="ECO:0000313" key="2">
    <source>
        <dbReference type="EMBL" id="RUO24980.1"/>
    </source>
</evidence>
<dbReference type="Proteomes" id="UP000249203">
    <property type="component" value="Unassembled WGS sequence"/>
</dbReference>
<organism evidence="1 3">
    <name type="scientific">Aliidiomarina maris</name>
    <dbReference type="NCBI Taxonomy" id="531312"/>
    <lineage>
        <taxon>Bacteria</taxon>
        <taxon>Pseudomonadati</taxon>
        <taxon>Pseudomonadota</taxon>
        <taxon>Gammaproteobacteria</taxon>
        <taxon>Alteromonadales</taxon>
        <taxon>Idiomarinaceae</taxon>
        <taxon>Aliidiomarina</taxon>
    </lineage>
</organism>
<reference evidence="2 4" key="1">
    <citation type="journal article" date="2018" name="Front. Microbiol.">
        <title>Genome-Based Analysis Reveals the Taxonomy and Diversity of the Family Idiomarinaceae.</title>
        <authorList>
            <person name="Liu Y."/>
            <person name="Lai Q."/>
            <person name="Shao Z."/>
        </authorList>
    </citation>
    <scope>NUCLEOTIDE SEQUENCE [LARGE SCALE GENOMIC DNA]</scope>
    <source>
        <strain evidence="2 4">CF12-14</strain>
    </source>
</reference>
<sequence length="75" mass="8735">MAGVCFTYNSRQFLGQTVFIKRGEHQGKMGQVVRELDDDNYEISMGDFGPQKLKFHRSAFLIHRHRKVRVPLVRG</sequence>
<evidence type="ECO:0008006" key="5">
    <source>
        <dbReference type="Google" id="ProtNLM"/>
    </source>
</evidence>